<evidence type="ECO:0000313" key="1">
    <source>
        <dbReference type="EMBL" id="CAI2200474.1"/>
    </source>
</evidence>
<feature type="non-terminal residue" evidence="1">
    <location>
        <position position="82"/>
    </location>
</feature>
<protein>
    <submittedName>
        <fullName evidence="1">6845_t:CDS:1</fullName>
    </submittedName>
</protein>
<feature type="non-terminal residue" evidence="1">
    <location>
        <position position="1"/>
    </location>
</feature>
<name>A0A9W4TCK0_9GLOM</name>
<reference evidence="1" key="1">
    <citation type="submission" date="2022-08" db="EMBL/GenBank/DDBJ databases">
        <authorList>
            <person name="Kallberg Y."/>
            <person name="Tangrot J."/>
            <person name="Rosling A."/>
        </authorList>
    </citation>
    <scope>NUCLEOTIDE SEQUENCE</scope>
    <source>
        <strain evidence="1">Wild A</strain>
    </source>
</reference>
<sequence length="82" mass="8967">RGLADTILVHKVAAMAAKGASLEDAENFGTNGVVCYEWVFHGESPSSRNLEQKMVDIIIIQDSDRISNPKKINLLTSLNMHG</sequence>
<dbReference type="AlphaFoldDB" id="A0A9W4TCK0"/>
<organism evidence="1 2">
    <name type="scientific">Funneliformis geosporum</name>
    <dbReference type="NCBI Taxonomy" id="1117311"/>
    <lineage>
        <taxon>Eukaryota</taxon>
        <taxon>Fungi</taxon>
        <taxon>Fungi incertae sedis</taxon>
        <taxon>Mucoromycota</taxon>
        <taxon>Glomeromycotina</taxon>
        <taxon>Glomeromycetes</taxon>
        <taxon>Glomerales</taxon>
        <taxon>Glomeraceae</taxon>
        <taxon>Funneliformis</taxon>
    </lineage>
</organism>
<proteinExistence type="predicted"/>
<dbReference type="EMBL" id="CAMKVN010024495">
    <property type="protein sequence ID" value="CAI2200474.1"/>
    <property type="molecule type" value="Genomic_DNA"/>
</dbReference>
<gene>
    <name evidence="1" type="ORF">FWILDA_LOCUS19586</name>
</gene>
<comment type="caution">
    <text evidence="1">The sequence shown here is derived from an EMBL/GenBank/DDBJ whole genome shotgun (WGS) entry which is preliminary data.</text>
</comment>
<accession>A0A9W4TCK0</accession>
<evidence type="ECO:0000313" key="2">
    <source>
        <dbReference type="Proteomes" id="UP001153678"/>
    </source>
</evidence>
<keyword evidence="2" id="KW-1185">Reference proteome</keyword>
<dbReference type="Proteomes" id="UP001153678">
    <property type="component" value="Unassembled WGS sequence"/>
</dbReference>